<evidence type="ECO:0000256" key="1">
    <source>
        <dbReference type="SAM" id="MobiDB-lite"/>
    </source>
</evidence>
<organism evidence="2 3">
    <name type="scientific">Blomia tropicalis</name>
    <name type="common">Mite</name>
    <dbReference type="NCBI Taxonomy" id="40697"/>
    <lineage>
        <taxon>Eukaryota</taxon>
        <taxon>Metazoa</taxon>
        <taxon>Ecdysozoa</taxon>
        <taxon>Arthropoda</taxon>
        <taxon>Chelicerata</taxon>
        <taxon>Arachnida</taxon>
        <taxon>Acari</taxon>
        <taxon>Acariformes</taxon>
        <taxon>Sarcoptiformes</taxon>
        <taxon>Astigmata</taxon>
        <taxon>Glycyphagoidea</taxon>
        <taxon>Echimyopodidae</taxon>
        <taxon>Blomia</taxon>
    </lineage>
</organism>
<protein>
    <submittedName>
        <fullName evidence="2">Uncharacterized protein</fullName>
    </submittedName>
</protein>
<dbReference type="AlphaFoldDB" id="A0A9Q0MEH1"/>
<comment type="caution">
    <text evidence="2">The sequence shown here is derived from an EMBL/GenBank/DDBJ whole genome shotgun (WGS) entry which is preliminary data.</text>
</comment>
<feature type="compositionally biased region" description="Polar residues" evidence="1">
    <location>
        <begin position="198"/>
        <end position="209"/>
    </location>
</feature>
<evidence type="ECO:0000313" key="3">
    <source>
        <dbReference type="Proteomes" id="UP001142055"/>
    </source>
</evidence>
<feature type="region of interest" description="Disordered" evidence="1">
    <location>
        <begin position="1"/>
        <end position="39"/>
    </location>
</feature>
<dbReference type="EMBL" id="JAPWDV010000001">
    <property type="protein sequence ID" value="KAJ6223618.1"/>
    <property type="molecule type" value="Genomic_DNA"/>
</dbReference>
<feature type="compositionally biased region" description="Pro residues" evidence="1">
    <location>
        <begin position="17"/>
        <end position="34"/>
    </location>
</feature>
<accession>A0A9Q0MEH1</accession>
<sequence length="240" mass="26146">MRIVNSNKSFKVIKCTPPTPPPPNDMVKNPPPPLQQYNPDETKIKMNVQPPQSNYMPPNISIVPYALAADGNIQIKIEQKIGIGDAQFADPEVLVVLPKQQFTMEQYDNMKGGKTMATTVVVVQRPKSPNGAALFAKLSPEEKGNMLMGTMGPELSIMPGKIPTTVQVDCKQGTFSVTRLPSQYPKLEDTQPGEYKSETVSLSQYSQGSLPDDLSAKMSTISIDTGNSLSKGNSSQIDFN</sequence>
<proteinExistence type="predicted"/>
<feature type="region of interest" description="Disordered" evidence="1">
    <location>
        <begin position="181"/>
        <end position="213"/>
    </location>
</feature>
<evidence type="ECO:0000313" key="2">
    <source>
        <dbReference type="EMBL" id="KAJ6223618.1"/>
    </source>
</evidence>
<name>A0A9Q0MEH1_BLOTA</name>
<keyword evidence="3" id="KW-1185">Reference proteome</keyword>
<gene>
    <name evidence="2" type="ORF">RDWZM_002163</name>
</gene>
<reference evidence="2" key="1">
    <citation type="submission" date="2022-12" db="EMBL/GenBank/DDBJ databases">
        <title>Genome assemblies of Blomia tropicalis.</title>
        <authorList>
            <person name="Cui Y."/>
        </authorList>
    </citation>
    <scope>NUCLEOTIDE SEQUENCE</scope>
    <source>
        <tissue evidence="2">Adult mites</tissue>
    </source>
</reference>
<dbReference type="Proteomes" id="UP001142055">
    <property type="component" value="Chromosome 1"/>
</dbReference>